<keyword evidence="1" id="KW-0175">Coiled coil</keyword>
<name>A0A5C3LYF5_9AGAR</name>
<dbReference type="Gene3D" id="3.80.10.10">
    <property type="entry name" value="Ribonuclease Inhibitor"/>
    <property type="match status" value="1"/>
</dbReference>
<feature type="coiled-coil region" evidence="1">
    <location>
        <begin position="41"/>
        <end position="75"/>
    </location>
</feature>
<dbReference type="EMBL" id="ML213607">
    <property type="protein sequence ID" value="TFK37597.1"/>
    <property type="molecule type" value="Genomic_DNA"/>
</dbReference>
<evidence type="ECO:0000313" key="2">
    <source>
        <dbReference type="EMBL" id="TFK37597.1"/>
    </source>
</evidence>
<dbReference type="InterPro" id="IPR032675">
    <property type="entry name" value="LRR_dom_sf"/>
</dbReference>
<proteinExistence type="predicted"/>
<dbReference type="STRING" id="68775.A0A5C3LYF5"/>
<dbReference type="Proteomes" id="UP000308652">
    <property type="component" value="Unassembled WGS sequence"/>
</dbReference>
<evidence type="ECO:0008006" key="4">
    <source>
        <dbReference type="Google" id="ProtNLM"/>
    </source>
</evidence>
<reference evidence="2 3" key="1">
    <citation type="journal article" date="2019" name="Nat. Ecol. Evol.">
        <title>Megaphylogeny resolves global patterns of mushroom evolution.</title>
        <authorList>
            <person name="Varga T."/>
            <person name="Krizsan K."/>
            <person name="Foldi C."/>
            <person name="Dima B."/>
            <person name="Sanchez-Garcia M."/>
            <person name="Sanchez-Ramirez S."/>
            <person name="Szollosi G.J."/>
            <person name="Szarkandi J.G."/>
            <person name="Papp V."/>
            <person name="Albert L."/>
            <person name="Andreopoulos W."/>
            <person name="Angelini C."/>
            <person name="Antonin V."/>
            <person name="Barry K.W."/>
            <person name="Bougher N.L."/>
            <person name="Buchanan P."/>
            <person name="Buyck B."/>
            <person name="Bense V."/>
            <person name="Catcheside P."/>
            <person name="Chovatia M."/>
            <person name="Cooper J."/>
            <person name="Damon W."/>
            <person name="Desjardin D."/>
            <person name="Finy P."/>
            <person name="Geml J."/>
            <person name="Haridas S."/>
            <person name="Hughes K."/>
            <person name="Justo A."/>
            <person name="Karasinski D."/>
            <person name="Kautmanova I."/>
            <person name="Kiss B."/>
            <person name="Kocsube S."/>
            <person name="Kotiranta H."/>
            <person name="LaButti K.M."/>
            <person name="Lechner B.E."/>
            <person name="Liimatainen K."/>
            <person name="Lipzen A."/>
            <person name="Lukacs Z."/>
            <person name="Mihaltcheva S."/>
            <person name="Morgado L.N."/>
            <person name="Niskanen T."/>
            <person name="Noordeloos M.E."/>
            <person name="Ohm R.A."/>
            <person name="Ortiz-Santana B."/>
            <person name="Ovrebo C."/>
            <person name="Racz N."/>
            <person name="Riley R."/>
            <person name="Savchenko A."/>
            <person name="Shiryaev A."/>
            <person name="Soop K."/>
            <person name="Spirin V."/>
            <person name="Szebenyi C."/>
            <person name="Tomsovsky M."/>
            <person name="Tulloss R.E."/>
            <person name="Uehling J."/>
            <person name="Grigoriev I.V."/>
            <person name="Vagvolgyi C."/>
            <person name="Papp T."/>
            <person name="Martin F.M."/>
            <person name="Miettinen O."/>
            <person name="Hibbett D.S."/>
            <person name="Nagy L.G."/>
        </authorList>
    </citation>
    <scope>NUCLEOTIDE SEQUENCE [LARGE SCALE GENOMIC DNA]</scope>
    <source>
        <strain evidence="2 3">CBS 166.37</strain>
    </source>
</reference>
<sequence length="598" mass="67711">MTEHGIKMKTIFSDRLYTNYVPSDAEMKEIREAILEPRKELEALDEKLEQMYIAIQDLSRTREELYNDIEAHTALLTPVRQLPHDILRAMFVQCLPVGHDAVMSVREAPLLLTHICSLWREIALTTPKLWSSVHIPIPSPHNDPVTTRNLDKPRIEGLRQWLARSGACPLSISVASPSSSMITAEIVAPILETLISVSDRWSDMKFIICTSACPVLAQLSPDSVPMLKSVVLEVRHDSWGSPQIGSAYAWGAANFKFLNAPRLQNLTLFDVDPQSLYFIQCPQITELRIDFEDWRGFNLSTADVLRTMQRCPHLTTCRVQISDFGTLGDDIRDRIELPFLTSLSVMEGMHAKGKELFKRLHVPSLRHIAYQRQMTPPSPPTPTVHLPPDDTVALLSLLASTTSDIESLLLSSGSFTFDSIMECLRLTPHLKRLSFDVKDDQTWTKSSWIYAPYYPPPDDMPQLVLGDSLLHSLTAGDICPLLTFFECGTSYFSDAAILAFIRSRTESASQDKAQLEHFSASFTREQAIDVRSEVGSNRMRDLALELYYSPPFPLARIRSYTPWDGLRNNTRRRFSPVHDYSSFPPTSSYYDSLWSRSA</sequence>
<gene>
    <name evidence="2" type="ORF">BDQ12DRAFT_684950</name>
</gene>
<evidence type="ECO:0000313" key="3">
    <source>
        <dbReference type="Proteomes" id="UP000308652"/>
    </source>
</evidence>
<dbReference type="AlphaFoldDB" id="A0A5C3LYF5"/>
<keyword evidence="3" id="KW-1185">Reference proteome</keyword>
<accession>A0A5C3LYF5</accession>
<evidence type="ECO:0000256" key="1">
    <source>
        <dbReference type="SAM" id="Coils"/>
    </source>
</evidence>
<organism evidence="2 3">
    <name type="scientific">Crucibulum laeve</name>
    <dbReference type="NCBI Taxonomy" id="68775"/>
    <lineage>
        <taxon>Eukaryota</taxon>
        <taxon>Fungi</taxon>
        <taxon>Dikarya</taxon>
        <taxon>Basidiomycota</taxon>
        <taxon>Agaricomycotina</taxon>
        <taxon>Agaricomycetes</taxon>
        <taxon>Agaricomycetidae</taxon>
        <taxon>Agaricales</taxon>
        <taxon>Agaricineae</taxon>
        <taxon>Nidulariaceae</taxon>
        <taxon>Crucibulum</taxon>
    </lineage>
</organism>
<dbReference type="OrthoDB" id="3365698at2759"/>
<protein>
    <recommendedName>
        <fullName evidence="4">F-box domain-containing protein</fullName>
    </recommendedName>
</protein>